<evidence type="ECO:0000259" key="1">
    <source>
        <dbReference type="PROSITE" id="PS50181"/>
    </source>
</evidence>
<dbReference type="SUPFAM" id="SSF81383">
    <property type="entry name" value="F-box domain"/>
    <property type="match status" value="1"/>
</dbReference>
<name>A0AAD7NB46_9AGAR</name>
<dbReference type="InterPro" id="IPR032675">
    <property type="entry name" value="LRR_dom_sf"/>
</dbReference>
<evidence type="ECO:0000313" key="3">
    <source>
        <dbReference type="Proteomes" id="UP001215280"/>
    </source>
</evidence>
<accession>A0AAD7NB46</accession>
<dbReference type="PROSITE" id="PS50181">
    <property type="entry name" value="FBOX"/>
    <property type="match status" value="1"/>
</dbReference>
<dbReference type="EMBL" id="JARJLG010000067">
    <property type="protein sequence ID" value="KAJ7754350.1"/>
    <property type="molecule type" value="Genomic_DNA"/>
</dbReference>
<dbReference type="Pfam" id="PF12937">
    <property type="entry name" value="F-box-like"/>
    <property type="match status" value="1"/>
</dbReference>
<dbReference type="SUPFAM" id="SSF52047">
    <property type="entry name" value="RNI-like"/>
    <property type="match status" value="1"/>
</dbReference>
<dbReference type="InterPro" id="IPR001810">
    <property type="entry name" value="F-box_dom"/>
</dbReference>
<protein>
    <recommendedName>
        <fullName evidence="1">F-box domain-containing protein</fullName>
    </recommendedName>
</protein>
<dbReference type="AlphaFoldDB" id="A0AAD7NB46"/>
<dbReference type="Proteomes" id="UP001215280">
    <property type="component" value="Unassembled WGS sequence"/>
</dbReference>
<gene>
    <name evidence="2" type="ORF">DFH07DRAFT_1061239</name>
</gene>
<organism evidence="2 3">
    <name type="scientific">Mycena maculata</name>
    <dbReference type="NCBI Taxonomy" id="230809"/>
    <lineage>
        <taxon>Eukaryota</taxon>
        <taxon>Fungi</taxon>
        <taxon>Dikarya</taxon>
        <taxon>Basidiomycota</taxon>
        <taxon>Agaricomycotina</taxon>
        <taxon>Agaricomycetes</taxon>
        <taxon>Agaricomycetidae</taxon>
        <taxon>Agaricales</taxon>
        <taxon>Marasmiineae</taxon>
        <taxon>Mycenaceae</taxon>
        <taxon>Mycena</taxon>
    </lineage>
</organism>
<sequence length="462" mass="50282">MGFLDLPLELLPQILSHLARPQHIASACLVNRMFNQFAIPQLYERASIYSWHKHAKAKVVCLFTTLAHHPRLAKYVLRLEIRDFPKSVGREDLEELVVMGLRNCVNIRACTWTRDGALNSSVLRVLQAAGALAELEINGHSDGHYDAALLTGFVHLRKISLIMPSADVVGQLPPWMACTGARLRSLTLICKTSPLVTDGVLQALAPSIANLEHFSIIGCQRVTHLGIWAVLSSNILGLRSLGLEGLAAKFNMAGLTALCTDTPALARLTAFTLSLHTEAWLPSVVSLLASAPLEIVQLYATGAFVQTPATAAFWHALVTAHGARLTRVSVHRMAVGLPTIADVCARCPALRQLFVVVARTALQGLAACLAPARVLAAVHVNFYEDADADPDGAETPGILKAPDALAIVRRCPETITTFGCNARVWQVERQIRRTESGELVAERFLAKYEFPDIPEQFLVVKS</sequence>
<dbReference type="InterPro" id="IPR036047">
    <property type="entry name" value="F-box-like_dom_sf"/>
</dbReference>
<dbReference type="Gene3D" id="3.80.10.10">
    <property type="entry name" value="Ribonuclease Inhibitor"/>
    <property type="match status" value="1"/>
</dbReference>
<comment type="caution">
    <text evidence="2">The sequence shown here is derived from an EMBL/GenBank/DDBJ whole genome shotgun (WGS) entry which is preliminary data.</text>
</comment>
<reference evidence="2" key="1">
    <citation type="submission" date="2023-03" db="EMBL/GenBank/DDBJ databases">
        <title>Massive genome expansion in bonnet fungi (Mycena s.s.) driven by repeated elements and novel gene families across ecological guilds.</title>
        <authorList>
            <consortium name="Lawrence Berkeley National Laboratory"/>
            <person name="Harder C.B."/>
            <person name="Miyauchi S."/>
            <person name="Viragh M."/>
            <person name="Kuo A."/>
            <person name="Thoen E."/>
            <person name="Andreopoulos B."/>
            <person name="Lu D."/>
            <person name="Skrede I."/>
            <person name="Drula E."/>
            <person name="Henrissat B."/>
            <person name="Morin E."/>
            <person name="Kohler A."/>
            <person name="Barry K."/>
            <person name="LaButti K."/>
            <person name="Morin E."/>
            <person name="Salamov A."/>
            <person name="Lipzen A."/>
            <person name="Mereny Z."/>
            <person name="Hegedus B."/>
            <person name="Baldrian P."/>
            <person name="Stursova M."/>
            <person name="Weitz H."/>
            <person name="Taylor A."/>
            <person name="Grigoriev I.V."/>
            <person name="Nagy L.G."/>
            <person name="Martin F."/>
            <person name="Kauserud H."/>
        </authorList>
    </citation>
    <scope>NUCLEOTIDE SEQUENCE</scope>
    <source>
        <strain evidence="2">CBHHK188m</strain>
    </source>
</reference>
<feature type="domain" description="F-box" evidence="1">
    <location>
        <begin position="1"/>
        <end position="46"/>
    </location>
</feature>
<proteinExistence type="predicted"/>
<evidence type="ECO:0000313" key="2">
    <source>
        <dbReference type="EMBL" id="KAJ7754350.1"/>
    </source>
</evidence>
<keyword evidence="3" id="KW-1185">Reference proteome</keyword>